<dbReference type="AlphaFoldDB" id="B9YAN7"/>
<dbReference type="HOGENOM" id="CLU_3200725_0_0_9"/>
<dbReference type="STRING" id="545696.HOLDEFILI_02894"/>
<organism evidence="2 3">
    <name type="scientific">Holdemania filiformis DSM 12042</name>
    <dbReference type="NCBI Taxonomy" id="545696"/>
    <lineage>
        <taxon>Bacteria</taxon>
        <taxon>Bacillati</taxon>
        <taxon>Bacillota</taxon>
        <taxon>Erysipelotrichia</taxon>
        <taxon>Erysipelotrichales</taxon>
        <taxon>Erysipelotrichaceae</taxon>
        <taxon>Holdemania</taxon>
    </lineage>
</organism>
<evidence type="ECO:0000313" key="2">
    <source>
        <dbReference type="EMBL" id="EEF66965.1"/>
    </source>
</evidence>
<accession>B9YAN7</accession>
<reference evidence="2 3" key="2">
    <citation type="submission" date="2009-02" db="EMBL/GenBank/DDBJ databases">
        <title>Draft genome sequence of Holdemania filiformis DSM 12042.</title>
        <authorList>
            <person name="Sudarsanam P."/>
            <person name="Ley R."/>
            <person name="Guruge J."/>
            <person name="Turnbaugh P.J."/>
            <person name="Mahowald M."/>
            <person name="Liep D."/>
            <person name="Gordon J."/>
        </authorList>
    </citation>
    <scope>NUCLEOTIDE SEQUENCE [LARGE SCALE GENOMIC DNA]</scope>
    <source>
        <strain evidence="2 3">DSM 12042</strain>
    </source>
</reference>
<sequence length="45" mass="4941">MKRRLSAAAAFSHFLSGKSFSAAVSCVLWWDPGISLSKAGELRYH</sequence>
<proteinExistence type="predicted"/>
<reference evidence="2 3" key="1">
    <citation type="submission" date="2008-12" db="EMBL/GenBank/DDBJ databases">
        <authorList>
            <person name="Fulton L."/>
            <person name="Clifton S."/>
            <person name="Fulton B."/>
            <person name="Xu J."/>
            <person name="Minx P."/>
            <person name="Pepin K.H."/>
            <person name="Johnson M."/>
            <person name="Bhonagiri V."/>
            <person name="Nash W.E."/>
            <person name="Mardis E.R."/>
            <person name="Wilson R.K."/>
        </authorList>
    </citation>
    <scope>NUCLEOTIDE SEQUENCE [LARGE SCALE GENOMIC DNA]</scope>
    <source>
        <strain evidence="2 3">DSM 12042</strain>
    </source>
</reference>
<dbReference type="Proteomes" id="UP000005950">
    <property type="component" value="Unassembled WGS sequence"/>
</dbReference>
<dbReference type="EMBL" id="ACCF01000184">
    <property type="protein sequence ID" value="EEF66965.1"/>
    <property type="molecule type" value="Genomic_DNA"/>
</dbReference>
<feature type="chain" id="PRO_5038498424" evidence="1">
    <location>
        <begin position="22"/>
        <end position="45"/>
    </location>
</feature>
<feature type="signal peptide" evidence="1">
    <location>
        <begin position="1"/>
        <end position="21"/>
    </location>
</feature>
<protein>
    <submittedName>
        <fullName evidence="2">Uncharacterized protein</fullName>
    </submittedName>
</protein>
<evidence type="ECO:0000313" key="3">
    <source>
        <dbReference type="Proteomes" id="UP000005950"/>
    </source>
</evidence>
<comment type="caution">
    <text evidence="2">The sequence shown here is derived from an EMBL/GenBank/DDBJ whole genome shotgun (WGS) entry which is preliminary data.</text>
</comment>
<gene>
    <name evidence="2" type="ORF">HOLDEFILI_02894</name>
</gene>
<name>B9YAN7_9FIRM</name>
<evidence type="ECO:0000256" key="1">
    <source>
        <dbReference type="SAM" id="SignalP"/>
    </source>
</evidence>
<keyword evidence="1" id="KW-0732">Signal</keyword>